<dbReference type="HAMAP" id="MF_00839">
    <property type="entry name" value="HPF"/>
    <property type="match status" value="1"/>
</dbReference>
<keyword evidence="4" id="KW-0963">Cytoplasm</keyword>
<dbReference type="Gene3D" id="3.30.505.50">
    <property type="entry name" value="Sigma 54 modulation/S30EA ribosomal protein, C-terminal domain"/>
    <property type="match status" value="1"/>
</dbReference>
<comment type="function">
    <text evidence="4">Required for dimerization of active 70S ribosomes into 100S ribosomes in stationary phase; 100S ribosomes are translationally inactive and sometimes present during exponential growth.</text>
</comment>
<dbReference type="GO" id="GO:0045900">
    <property type="term" value="P:negative regulation of translational elongation"/>
    <property type="evidence" value="ECO:0007669"/>
    <property type="project" value="TreeGrafter"/>
</dbReference>
<dbReference type="RefSeq" id="WP_026016051.1">
    <property type="nucleotide sequence ID" value="NZ_CP044331.1"/>
</dbReference>
<dbReference type="CDD" id="cd00552">
    <property type="entry name" value="RaiA"/>
    <property type="match status" value="1"/>
</dbReference>
<keyword evidence="5" id="KW-0175">Coiled coil</keyword>
<comment type="subunit">
    <text evidence="4">Interacts with 100S ribosomes.</text>
</comment>
<dbReference type="InterPro" id="IPR032528">
    <property type="entry name" value="Ribosom_S30AE_C"/>
</dbReference>
<dbReference type="InterPro" id="IPR036567">
    <property type="entry name" value="RHF-like"/>
</dbReference>
<sequence length="189" mass="20713">MTLRVSGKNMNIGDALRAHVTQRLEQAASKYFDGGVSGHVTIAPEGSGYRADCSLHLTSGIILQTDGRGQEPYATFDQAADRLEKRLRRYKERLKSHHDGHAHEAPEVVPYQVLEAPDQESEAPAEFSPAVVAETTTRLRRLSVSAAVLDLDLSGAPVLVFRHVNTGRVNIVYRRSDDNIGWIDAPGGE</sequence>
<dbReference type="PANTHER" id="PTHR33231:SF1">
    <property type="entry name" value="30S RIBOSOMAL PROTEIN"/>
    <property type="match status" value="1"/>
</dbReference>
<dbReference type="Gene3D" id="3.30.160.100">
    <property type="entry name" value="Ribosome hibernation promotion factor-like"/>
    <property type="match status" value="1"/>
</dbReference>
<dbReference type="Pfam" id="PF16321">
    <property type="entry name" value="Ribosom_S30AE_C"/>
    <property type="match status" value="1"/>
</dbReference>
<evidence type="ECO:0000256" key="2">
    <source>
        <dbReference type="ARBA" id="ARBA00038695"/>
    </source>
</evidence>
<evidence type="ECO:0000313" key="7">
    <source>
        <dbReference type="EMBL" id="QGM97043.1"/>
    </source>
</evidence>
<gene>
    <name evidence="7" type="primary">raiA</name>
    <name evidence="4" type="synonym">hpf</name>
    <name evidence="7" type="ORF">F7D14_05845</name>
</gene>
<dbReference type="NCBIfam" id="TIGR00741">
    <property type="entry name" value="yfiA"/>
    <property type="match status" value="1"/>
</dbReference>
<dbReference type="EMBL" id="CP044331">
    <property type="protein sequence ID" value="QGM97043.1"/>
    <property type="molecule type" value="Genomic_DNA"/>
</dbReference>
<dbReference type="InterPro" id="IPR003489">
    <property type="entry name" value="RHF/RaiA"/>
</dbReference>
<dbReference type="GO" id="GO:0043024">
    <property type="term" value="F:ribosomal small subunit binding"/>
    <property type="evidence" value="ECO:0007669"/>
    <property type="project" value="TreeGrafter"/>
</dbReference>
<dbReference type="KEGG" id="mpar:F7D14_05845"/>
<organism evidence="7 8">
    <name type="scientific">Methylocystis parvus</name>
    <dbReference type="NCBI Taxonomy" id="134"/>
    <lineage>
        <taxon>Bacteria</taxon>
        <taxon>Pseudomonadati</taxon>
        <taxon>Pseudomonadota</taxon>
        <taxon>Alphaproteobacteria</taxon>
        <taxon>Hyphomicrobiales</taxon>
        <taxon>Methylocystaceae</taxon>
        <taxon>Methylocystis</taxon>
    </lineage>
</organism>
<comment type="subunit">
    <text evidence="2">Associates exclusively with 100S ribosomes, which are dimers of 70S ribosomes.</text>
</comment>
<comment type="subcellular location">
    <subcellularLocation>
        <location evidence="4">Cytoplasm</location>
    </subcellularLocation>
</comment>
<evidence type="ECO:0000256" key="3">
    <source>
        <dbReference type="ARBA" id="ARBA00041148"/>
    </source>
</evidence>
<feature type="domain" description="Sigma 54 modulation/S30EA ribosomal protein C-terminal" evidence="6">
    <location>
        <begin position="128"/>
        <end position="181"/>
    </location>
</feature>
<name>A0A6B8M6T2_9HYPH</name>
<keyword evidence="1 4" id="KW-0810">Translation regulation</keyword>
<dbReference type="Proteomes" id="UP000422569">
    <property type="component" value="Chromosome"/>
</dbReference>
<feature type="coiled-coil region" evidence="5">
    <location>
        <begin position="73"/>
        <end position="100"/>
    </location>
</feature>
<dbReference type="AlphaFoldDB" id="A0A6B8M6T2"/>
<keyword evidence="8" id="KW-1185">Reference proteome</keyword>
<evidence type="ECO:0000256" key="5">
    <source>
        <dbReference type="SAM" id="Coils"/>
    </source>
</evidence>
<dbReference type="PANTHER" id="PTHR33231">
    <property type="entry name" value="30S RIBOSOMAL PROTEIN"/>
    <property type="match status" value="1"/>
</dbReference>
<reference evidence="7 8" key="1">
    <citation type="submission" date="2019-09" db="EMBL/GenBank/DDBJ databases">
        <title>Isolation and complete genome sequencing of Methylocystis species.</title>
        <authorList>
            <person name="Rumah B.L."/>
            <person name="Stead C.E."/>
            <person name="Stevens B.C."/>
            <person name="Minton N.P."/>
            <person name="Grosse-Honebrink A."/>
            <person name="Zhang Y."/>
        </authorList>
    </citation>
    <scope>NUCLEOTIDE SEQUENCE [LARGE SCALE GENOMIC DNA]</scope>
    <source>
        <strain evidence="7 8">BRCS2</strain>
    </source>
</reference>
<dbReference type="SUPFAM" id="SSF69754">
    <property type="entry name" value="Ribosome binding protein Y (YfiA homologue)"/>
    <property type="match status" value="1"/>
</dbReference>
<dbReference type="InterPro" id="IPR038416">
    <property type="entry name" value="Ribosom_S30AE_C_sf"/>
</dbReference>
<evidence type="ECO:0000256" key="1">
    <source>
        <dbReference type="ARBA" id="ARBA00022845"/>
    </source>
</evidence>
<evidence type="ECO:0000256" key="4">
    <source>
        <dbReference type="HAMAP-Rule" id="MF_00839"/>
    </source>
</evidence>
<protein>
    <recommendedName>
        <fullName evidence="3 4">Ribosome hibernation promoting factor</fullName>
        <shortName evidence="4">HPF</shortName>
    </recommendedName>
</protein>
<dbReference type="GO" id="GO:0022627">
    <property type="term" value="C:cytosolic small ribosomal subunit"/>
    <property type="evidence" value="ECO:0007669"/>
    <property type="project" value="TreeGrafter"/>
</dbReference>
<proteinExistence type="inferred from homology"/>
<dbReference type="Pfam" id="PF02482">
    <property type="entry name" value="Ribosomal_S30AE"/>
    <property type="match status" value="1"/>
</dbReference>
<dbReference type="InterPro" id="IPR050574">
    <property type="entry name" value="HPF/YfiA_ribosome-assoc"/>
</dbReference>
<dbReference type="InterPro" id="IPR034694">
    <property type="entry name" value="HPF_long/plastid"/>
</dbReference>
<evidence type="ECO:0000313" key="8">
    <source>
        <dbReference type="Proteomes" id="UP000422569"/>
    </source>
</evidence>
<comment type="similarity">
    <text evidence="4">Belongs to the HPF/YfiA ribosome-associated protein family. Long HPF subfamily.</text>
</comment>
<evidence type="ECO:0000259" key="6">
    <source>
        <dbReference type="Pfam" id="PF16321"/>
    </source>
</evidence>
<accession>A0A6B8M6T2</accession>